<name>A0A6L8MZL6_STRSU</name>
<evidence type="ECO:0000313" key="3">
    <source>
        <dbReference type="Proteomes" id="UP000483765"/>
    </source>
</evidence>
<feature type="transmembrane region" description="Helical" evidence="1">
    <location>
        <begin position="236"/>
        <end position="259"/>
    </location>
</feature>
<dbReference type="RefSeq" id="WP_160864631.1">
    <property type="nucleotide sequence ID" value="NZ_WNXH01000023.1"/>
</dbReference>
<dbReference type="EMBL" id="WNXH01000023">
    <property type="protein sequence ID" value="MYN70638.1"/>
    <property type="molecule type" value="Genomic_DNA"/>
</dbReference>
<protein>
    <submittedName>
        <fullName evidence="2">DUF975 family protein</fullName>
    </submittedName>
</protein>
<dbReference type="PANTHER" id="PTHR40076:SF1">
    <property type="entry name" value="MEMBRANE PROTEIN"/>
    <property type="match status" value="1"/>
</dbReference>
<gene>
    <name evidence="2" type="ORF">GLP18_10540</name>
</gene>
<accession>A0A6L8MZL6</accession>
<organism evidence="2 3">
    <name type="scientific">Streptococcus suis</name>
    <dbReference type="NCBI Taxonomy" id="1307"/>
    <lineage>
        <taxon>Bacteria</taxon>
        <taxon>Bacillati</taxon>
        <taxon>Bacillota</taxon>
        <taxon>Bacilli</taxon>
        <taxon>Lactobacillales</taxon>
        <taxon>Streptococcaceae</taxon>
        <taxon>Streptococcus</taxon>
    </lineage>
</organism>
<sequence length="289" mass="32705">MSNRDIRAKATAIRESTDGMMTLFLAPVLIMVLSDVLDRMWGQAGIVLWGNTFVKNGVTRTIHYISLGPSSLFDFLVQCLLVTACFQLIRVVRKENNSVSFKDCFSLLDGKNFLPIVVTILLKQIFLYVAAFPTTVGVALILLSFYNSIVIVEAPVGYSPNFSNLFNSTNLYLGLILMLVGIVLNLYINYGLSQVTFLLYDYLDKDLYTSPFKIFKQSWQLMSGNKWRRFLLDLSFIGWFIGVILTLGLLGLYVFPYYWTCQALFYEDLIAKNPLAFSNEKTLVTSTPA</sequence>
<evidence type="ECO:0000313" key="2">
    <source>
        <dbReference type="EMBL" id="MYN70638.1"/>
    </source>
</evidence>
<proteinExistence type="predicted"/>
<feature type="transmembrane region" description="Helical" evidence="1">
    <location>
        <begin position="138"/>
        <end position="158"/>
    </location>
</feature>
<dbReference type="Pfam" id="PF06161">
    <property type="entry name" value="DUF975"/>
    <property type="match status" value="1"/>
</dbReference>
<comment type="caution">
    <text evidence="2">The sequence shown here is derived from an EMBL/GenBank/DDBJ whole genome shotgun (WGS) entry which is preliminary data.</text>
</comment>
<keyword evidence="1" id="KW-0812">Transmembrane</keyword>
<dbReference type="Proteomes" id="UP000483765">
    <property type="component" value="Unassembled WGS sequence"/>
</dbReference>
<dbReference type="InterPro" id="IPR010380">
    <property type="entry name" value="DUF975"/>
</dbReference>
<reference evidence="2 3" key="1">
    <citation type="submission" date="2019-11" db="EMBL/GenBank/DDBJ databases">
        <title>Divergent Streptococcus suis from cattle.</title>
        <authorList>
            <person name="Williamson C."/>
        </authorList>
    </citation>
    <scope>NUCLEOTIDE SEQUENCE [LARGE SCALE GENOMIC DNA]</scope>
    <source>
        <strain evidence="2 3">10-36905</strain>
    </source>
</reference>
<feature type="transmembrane region" description="Helical" evidence="1">
    <location>
        <begin position="170"/>
        <end position="190"/>
    </location>
</feature>
<dbReference type="AlphaFoldDB" id="A0A6L8MZL6"/>
<keyword evidence="1" id="KW-1133">Transmembrane helix</keyword>
<keyword evidence="1" id="KW-0472">Membrane</keyword>
<dbReference type="PANTHER" id="PTHR40076">
    <property type="entry name" value="MEMBRANE PROTEIN-RELATED"/>
    <property type="match status" value="1"/>
</dbReference>
<feature type="transmembrane region" description="Helical" evidence="1">
    <location>
        <begin position="20"/>
        <end position="37"/>
    </location>
</feature>
<evidence type="ECO:0000256" key="1">
    <source>
        <dbReference type="SAM" id="Phobius"/>
    </source>
</evidence>